<dbReference type="EMBL" id="LT853882">
    <property type="protein sequence ID" value="SMR01139.1"/>
    <property type="molecule type" value="Genomic_DNA"/>
</dbReference>
<sequence>MGKLRIRFERRSDIDIHLAPLSLACSIIGLRLLTWFC</sequence>
<reference evidence="2 4" key="2">
    <citation type="submission" date="2017-05" db="EMBL/GenBank/DDBJ databases">
        <authorList>
            <person name="Song R."/>
            <person name="Chenine A.L."/>
            <person name="Ruprecht R.M."/>
        </authorList>
    </citation>
    <scope>NUCLEOTIDE SEQUENCE [LARGE SCALE GENOMIC DNA]</scope>
    <source>
        <strain evidence="2">PD5205</strain>
    </source>
</reference>
<evidence type="ECO:0000313" key="1">
    <source>
        <dbReference type="EMBL" id="SMR01139.1"/>
    </source>
</evidence>
<name>A0A1Y6HGL8_9XANT</name>
<evidence type="ECO:0000313" key="3">
    <source>
        <dbReference type="Proteomes" id="UP000195877"/>
    </source>
</evidence>
<dbReference type="Proteomes" id="UP000195877">
    <property type="component" value="Chromosome 1"/>
</dbReference>
<evidence type="ECO:0000313" key="2">
    <source>
        <dbReference type="EMBL" id="SMR01420.1"/>
    </source>
</evidence>
<gene>
    <name evidence="2" type="ORF">PD5205_00098</name>
    <name evidence="1" type="ORF">PD885_03920</name>
</gene>
<reference evidence="1 3" key="1">
    <citation type="submission" date="2017-05" db="EMBL/GenBank/DDBJ databases">
        <authorList>
            <person name="Blom J."/>
        </authorList>
    </citation>
    <scope>NUCLEOTIDE SEQUENCE [LARGE SCALE GENOMIC DNA]</scope>
    <source>
        <strain evidence="1">PD885</strain>
    </source>
</reference>
<evidence type="ECO:0000313" key="4">
    <source>
        <dbReference type="Proteomes" id="UP000195953"/>
    </source>
</evidence>
<keyword evidence="3" id="KW-1185">Reference proteome</keyword>
<protein>
    <submittedName>
        <fullName evidence="2">Uncharacterized protein</fullName>
    </submittedName>
</protein>
<organism evidence="2 4">
    <name type="scientific">Xanthomonas fragariae</name>
    <dbReference type="NCBI Taxonomy" id="48664"/>
    <lineage>
        <taxon>Bacteria</taxon>
        <taxon>Pseudomonadati</taxon>
        <taxon>Pseudomonadota</taxon>
        <taxon>Gammaproteobacteria</taxon>
        <taxon>Lysobacterales</taxon>
        <taxon>Lysobacteraceae</taxon>
        <taxon>Xanthomonas</taxon>
    </lineage>
</organism>
<accession>A0A1Y6HGL8</accession>
<dbReference type="Proteomes" id="UP000195953">
    <property type="component" value="Chromosome 1"/>
</dbReference>
<proteinExistence type="predicted"/>
<dbReference type="EMBL" id="LT853885">
    <property type="protein sequence ID" value="SMR01420.1"/>
    <property type="molecule type" value="Genomic_DNA"/>
</dbReference>
<dbReference type="AlphaFoldDB" id="A0A1Y6HGL8"/>